<dbReference type="Proteomes" id="UP000077926">
    <property type="component" value="Chromosome"/>
</dbReference>
<dbReference type="GO" id="GO:0003677">
    <property type="term" value="F:DNA binding"/>
    <property type="evidence" value="ECO:0007669"/>
    <property type="project" value="InterPro"/>
</dbReference>
<dbReference type="Pfam" id="PF08281">
    <property type="entry name" value="Sigma70_r4_2"/>
    <property type="match status" value="1"/>
</dbReference>
<dbReference type="SUPFAM" id="SSF88659">
    <property type="entry name" value="Sigma3 and sigma4 domains of RNA polymerase sigma factors"/>
    <property type="match status" value="1"/>
</dbReference>
<dbReference type="InterPro" id="IPR013249">
    <property type="entry name" value="RNA_pol_sigma70_r4_t2"/>
</dbReference>
<sequence length="164" mass="18824">MRQLLIEYKRSLREARKMLKTIDSKLDPSLIDKEDKGLINNIISDLEYAIEWLKSGRNPDARRGIDKNGVYLTDPGVLDILPVQVVYKELSKELPSFERELIEDALCTLSDREKDVFMMIKVEGLTFDNTADLLGVKKSTVQTHLERAEKKINERKIGSLFLVS</sequence>
<dbReference type="GO" id="GO:0016987">
    <property type="term" value="F:sigma factor activity"/>
    <property type="evidence" value="ECO:0007669"/>
    <property type="project" value="InterPro"/>
</dbReference>
<dbReference type="InterPro" id="IPR014284">
    <property type="entry name" value="RNA_pol_sigma-70_dom"/>
</dbReference>
<dbReference type="OrthoDB" id="2083683at2"/>
<name>A0A1B3XMR8_9BACI</name>
<reference evidence="2 3" key="1">
    <citation type="submission" date="2016-08" db="EMBL/GenBank/DDBJ databases">
        <title>Complete genome sequence of Bacillus muralis G25-68, a strain with toxicity to nematodes.</title>
        <authorList>
            <person name="Zheng Z."/>
        </authorList>
    </citation>
    <scope>NUCLEOTIDE SEQUENCE [LARGE SCALE GENOMIC DNA]</scope>
    <source>
        <strain evidence="2 3">G25-68</strain>
    </source>
</reference>
<evidence type="ECO:0000313" key="2">
    <source>
        <dbReference type="EMBL" id="AOH54518.1"/>
    </source>
</evidence>
<dbReference type="STRING" id="264697.ABE28_009155"/>
<dbReference type="RefSeq" id="WP_064465779.1">
    <property type="nucleotide sequence ID" value="NZ_CP017080.1"/>
</dbReference>
<keyword evidence="3" id="KW-1185">Reference proteome</keyword>
<dbReference type="InterPro" id="IPR036388">
    <property type="entry name" value="WH-like_DNA-bd_sf"/>
</dbReference>
<dbReference type="Gene3D" id="1.10.10.10">
    <property type="entry name" value="Winged helix-like DNA-binding domain superfamily/Winged helix DNA-binding domain"/>
    <property type="match status" value="1"/>
</dbReference>
<evidence type="ECO:0000313" key="3">
    <source>
        <dbReference type="Proteomes" id="UP000077926"/>
    </source>
</evidence>
<organism evidence="2 3">
    <name type="scientific">Peribacillus muralis</name>
    <dbReference type="NCBI Taxonomy" id="264697"/>
    <lineage>
        <taxon>Bacteria</taxon>
        <taxon>Bacillati</taxon>
        <taxon>Bacillota</taxon>
        <taxon>Bacilli</taxon>
        <taxon>Bacillales</taxon>
        <taxon>Bacillaceae</taxon>
        <taxon>Peribacillus</taxon>
    </lineage>
</organism>
<gene>
    <name evidence="2" type="ORF">ABE28_009155</name>
</gene>
<feature type="domain" description="RNA polymerase sigma factor 70 region 4 type 2" evidence="1">
    <location>
        <begin position="100"/>
        <end position="152"/>
    </location>
</feature>
<evidence type="ECO:0000259" key="1">
    <source>
        <dbReference type="Pfam" id="PF08281"/>
    </source>
</evidence>
<proteinExistence type="predicted"/>
<dbReference type="EMBL" id="CP017080">
    <property type="protein sequence ID" value="AOH54518.1"/>
    <property type="molecule type" value="Genomic_DNA"/>
</dbReference>
<dbReference type="CDD" id="cd06171">
    <property type="entry name" value="Sigma70_r4"/>
    <property type="match status" value="1"/>
</dbReference>
<dbReference type="GO" id="GO:0006352">
    <property type="term" value="P:DNA-templated transcription initiation"/>
    <property type="evidence" value="ECO:0007669"/>
    <property type="project" value="InterPro"/>
</dbReference>
<dbReference type="NCBIfam" id="TIGR02937">
    <property type="entry name" value="sigma70-ECF"/>
    <property type="match status" value="1"/>
</dbReference>
<dbReference type="InterPro" id="IPR013324">
    <property type="entry name" value="RNA_pol_sigma_r3/r4-like"/>
</dbReference>
<accession>A0A1B3XMR8</accession>
<dbReference type="KEGG" id="bmur:ABE28_009155"/>
<protein>
    <recommendedName>
        <fullName evidence="1">RNA polymerase sigma factor 70 region 4 type 2 domain-containing protein</fullName>
    </recommendedName>
</protein>
<dbReference type="NCBIfam" id="NF005385">
    <property type="entry name" value="PRK06930.1"/>
    <property type="match status" value="1"/>
</dbReference>
<dbReference type="AlphaFoldDB" id="A0A1B3XMR8"/>